<keyword evidence="2" id="KW-1003">Cell membrane</keyword>
<keyword evidence="3" id="KW-0997">Cell inner membrane</keyword>
<dbReference type="NCBIfam" id="NF004190">
    <property type="entry name" value="PRK05645.1"/>
    <property type="match status" value="1"/>
</dbReference>
<evidence type="ECO:0000313" key="7">
    <source>
        <dbReference type="EMBL" id="AJE19626.1"/>
    </source>
</evidence>
<evidence type="ECO:0000256" key="6">
    <source>
        <dbReference type="ARBA" id="ARBA00023315"/>
    </source>
</evidence>
<keyword evidence="4 7" id="KW-0808">Transferase</keyword>
<gene>
    <name evidence="7" type="primary">htrB</name>
    <name evidence="7" type="ORF">Achr_1120</name>
</gene>
<evidence type="ECO:0000256" key="4">
    <source>
        <dbReference type="ARBA" id="ARBA00022679"/>
    </source>
</evidence>
<evidence type="ECO:0000256" key="3">
    <source>
        <dbReference type="ARBA" id="ARBA00022519"/>
    </source>
</evidence>
<dbReference type="HOGENOM" id="CLU_049421_0_0_6"/>
<evidence type="ECO:0000256" key="5">
    <source>
        <dbReference type="ARBA" id="ARBA00023136"/>
    </source>
</evidence>
<dbReference type="GO" id="GO:0005886">
    <property type="term" value="C:plasma membrane"/>
    <property type="evidence" value="ECO:0007669"/>
    <property type="project" value="UniProtKB-SubCell"/>
</dbReference>
<keyword evidence="6 7" id="KW-0012">Acyltransferase</keyword>
<keyword evidence="8" id="KW-1185">Reference proteome</keyword>
<dbReference type="CDD" id="cd07984">
    <property type="entry name" value="LPLAT_LABLAT-like"/>
    <property type="match status" value="1"/>
</dbReference>
<dbReference type="GO" id="GO:0016746">
    <property type="term" value="F:acyltransferase activity"/>
    <property type="evidence" value="ECO:0007669"/>
    <property type="project" value="UniProtKB-KW"/>
</dbReference>
<evidence type="ECO:0000256" key="1">
    <source>
        <dbReference type="ARBA" id="ARBA00004533"/>
    </source>
</evidence>
<reference evidence="7 8" key="1">
    <citation type="journal article" date="2015" name="PLoS ONE">
        <title>Azotobacter Genomes: The Genome of Azotobacter chroococcum NCIMB 8003 (ATCC 4412).</title>
        <authorList>
            <person name="Robson R.L."/>
            <person name="Jones R."/>
            <person name="Robson R.M."/>
            <person name="Schwartz A."/>
            <person name="Richardson T.H."/>
        </authorList>
    </citation>
    <scope>NUCLEOTIDE SEQUENCE [LARGE SCALE GENOMIC DNA]</scope>
    <source>
        <strain evidence="7 8">NCIMB 8003</strain>
    </source>
</reference>
<evidence type="ECO:0000256" key="2">
    <source>
        <dbReference type="ARBA" id="ARBA00022475"/>
    </source>
</evidence>
<dbReference type="GO" id="GO:0009247">
    <property type="term" value="P:glycolipid biosynthetic process"/>
    <property type="evidence" value="ECO:0007669"/>
    <property type="project" value="UniProtKB-ARBA"/>
</dbReference>
<dbReference type="STRING" id="1328314.Achr_1120"/>
<name>A0A0C4WIS9_9GAMM</name>
<comment type="subcellular location">
    <subcellularLocation>
        <location evidence="1">Cell inner membrane</location>
    </subcellularLocation>
</comment>
<dbReference type="Proteomes" id="UP000068210">
    <property type="component" value="Chromosome"/>
</dbReference>
<dbReference type="InterPro" id="IPR004960">
    <property type="entry name" value="LipA_acyltrans"/>
</dbReference>
<proteinExistence type="predicted"/>
<sequence length="295" mass="32814">MEKLKGAVVVTSLRLFALLPWRAVQGVGATLGWLMAHVPNRSREVVRINIGQCFPELDPRARERLVRRSLRDIGKTLTESACAWIWPARKSLARVREVQGLQVLEQALASGKGVVGITSHLGNWEVLNHFYCSQCKPVIFYRPPKLRAVDELLQRQRVQLGNRIAPSTREGILSVLREVRRGGAVGIPADPEPGEGSGLFVPFLGTRALTSKFVPNMLAGGKAVGIFLHAVRLADGSGYRVVLEAAPPEMYSQDTETAVAAMSAVIGKYVRAYPSQYMWTMKRFKRRPPGEREWY</sequence>
<keyword evidence="5" id="KW-0472">Membrane</keyword>
<dbReference type="EMBL" id="CP010415">
    <property type="protein sequence ID" value="AJE19626.1"/>
    <property type="molecule type" value="Genomic_DNA"/>
</dbReference>
<dbReference type="RefSeq" id="WP_039800794.1">
    <property type="nucleotide sequence ID" value="NZ_CP010415.1"/>
</dbReference>
<dbReference type="PANTHER" id="PTHR30606:SF10">
    <property type="entry name" value="PHOSPHATIDYLINOSITOL MANNOSIDE ACYLTRANSFERASE"/>
    <property type="match status" value="1"/>
</dbReference>
<dbReference type="PIRSF" id="PIRSF026649">
    <property type="entry name" value="MsbB"/>
    <property type="match status" value="1"/>
</dbReference>
<dbReference type="KEGG" id="acx:Achr_1120"/>
<dbReference type="AlphaFoldDB" id="A0A0C4WIS9"/>
<organism evidence="7 8">
    <name type="scientific">Azotobacter chroococcum NCIMB 8003</name>
    <dbReference type="NCBI Taxonomy" id="1328314"/>
    <lineage>
        <taxon>Bacteria</taxon>
        <taxon>Pseudomonadati</taxon>
        <taxon>Pseudomonadota</taxon>
        <taxon>Gammaproteobacteria</taxon>
        <taxon>Pseudomonadales</taxon>
        <taxon>Pseudomonadaceae</taxon>
        <taxon>Azotobacter</taxon>
    </lineage>
</organism>
<dbReference type="Pfam" id="PF03279">
    <property type="entry name" value="Lip_A_acyltrans"/>
    <property type="match status" value="1"/>
</dbReference>
<dbReference type="PANTHER" id="PTHR30606">
    <property type="entry name" value="LIPID A BIOSYNTHESIS LAUROYL ACYLTRANSFERASE"/>
    <property type="match status" value="1"/>
</dbReference>
<protein>
    <submittedName>
        <fullName evidence="7">Lipid A biosynthesis lauroyl acyltransferase HtrB</fullName>
    </submittedName>
</protein>
<accession>A0A0C4WIS9</accession>
<evidence type="ECO:0000313" key="8">
    <source>
        <dbReference type="Proteomes" id="UP000068210"/>
    </source>
</evidence>